<dbReference type="Proteomes" id="UP000694501">
    <property type="component" value="Unassembled WGS sequence"/>
</dbReference>
<keyword evidence="5" id="KW-1185">Reference proteome</keyword>
<feature type="transmembrane region" description="Helical" evidence="2">
    <location>
        <begin position="20"/>
        <end position="38"/>
    </location>
</feature>
<feature type="transmembrane region" description="Helical" evidence="2">
    <location>
        <begin position="591"/>
        <end position="610"/>
    </location>
</feature>
<keyword evidence="2" id="KW-1133">Transmembrane helix</keyword>
<dbReference type="InterPro" id="IPR004147">
    <property type="entry name" value="ABC1_dom"/>
</dbReference>
<name>A0A949JJE2_9ACTN</name>
<feature type="domain" description="Protein kinase" evidence="3">
    <location>
        <begin position="198"/>
        <end position="549"/>
    </location>
</feature>
<comment type="caution">
    <text evidence="4">The sequence shown here is derived from an EMBL/GenBank/DDBJ whole genome shotgun (WGS) entry which is preliminary data.</text>
</comment>
<dbReference type="PANTHER" id="PTHR10566">
    <property type="entry name" value="CHAPERONE-ACTIVITY OF BC1 COMPLEX CABC1 -RELATED"/>
    <property type="match status" value="1"/>
</dbReference>
<evidence type="ECO:0000256" key="1">
    <source>
        <dbReference type="ARBA" id="ARBA00009670"/>
    </source>
</evidence>
<evidence type="ECO:0000256" key="2">
    <source>
        <dbReference type="SAM" id="Phobius"/>
    </source>
</evidence>
<dbReference type="GO" id="GO:0004672">
    <property type="term" value="F:protein kinase activity"/>
    <property type="evidence" value="ECO:0007669"/>
    <property type="project" value="InterPro"/>
</dbReference>
<evidence type="ECO:0000313" key="4">
    <source>
        <dbReference type="EMBL" id="MBU7597324.1"/>
    </source>
</evidence>
<comment type="similarity">
    <text evidence="1">Belongs to the protein kinase superfamily. ADCK protein kinase family.</text>
</comment>
<reference evidence="4" key="1">
    <citation type="submission" date="2021-06" db="EMBL/GenBank/DDBJ databases">
        <title>Sequencing of actinobacteria type strains.</title>
        <authorList>
            <person name="Nguyen G.-S."/>
            <person name="Wentzel A."/>
        </authorList>
    </citation>
    <scope>NUCLEOTIDE SEQUENCE</scope>
    <source>
        <strain evidence="4">P38-E01</strain>
    </source>
</reference>
<dbReference type="Pfam" id="PF03109">
    <property type="entry name" value="ABC1"/>
    <property type="match status" value="1"/>
</dbReference>
<dbReference type="PANTHER" id="PTHR10566:SF113">
    <property type="entry name" value="PROTEIN ACTIVITY OF BC1 COMPLEX KINASE 7, CHLOROPLASTIC"/>
    <property type="match status" value="1"/>
</dbReference>
<sequence>MIMAVVARRLLGLRIGTVRALLTGLVGLLSAAVVGTAMGPDAGQTPLVTVQLGAALLAAMLFLVLSEGAVAGGSMQGMARLPGALRRRVTRSRRYTQLSRIAVRHRLRRFLNGRFRRGTADPREQAALARSLRLALEEAGATFVKLGQVLSSRYDLLPDVFIHELSSLQHEVTAEPWADIEQVLAEELGASPTEVFAEFNPEPLAAGSIAQVHRARLHDGRAVAVKVQRPGARQVVERDLDILFQLSDMLDRHTDWGRTIGARELVQGFATSLDEELDFHTEARNTAAVAAQIAKNEATTRSEADEKGDGAAPRGLPPVRLPKVFEKLSSERVLVIEWLEGTTLNRADSVLEARGLDRTALARDLLNCLLRQIMEGGVFHADPHPGNILILEDGRLGMLDFGSVGRIDALLRTSMRSLLLAIDRNDPLALSDSLLELVERPEGIDEERFKRAMGRFAARHLAPGARPGHEMFADLFLIVARFGLTVPPEIAAAFRSLATVEGSLERLNPGFDIVEEARTFATNELTRRLSPKQLTRSLTDEAAVVLPMLMRLPRRLERITGALEQGRFSVGVRLLADERDRRFIRGIVRDVLFAFLGGLAGLMGIMLLSTDGGPQFANSLRLFEIFGYNMLLISSVLVLRVLFTVAKTDR</sequence>
<dbReference type="InterPro" id="IPR050154">
    <property type="entry name" value="UbiB_kinase"/>
</dbReference>
<feature type="transmembrane region" description="Helical" evidence="2">
    <location>
        <begin position="50"/>
        <end position="70"/>
    </location>
</feature>
<evidence type="ECO:0000313" key="5">
    <source>
        <dbReference type="Proteomes" id="UP000694501"/>
    </source>
</evidence>
<dbReference type="SUPFAM" id="SSF56112">
    <property type="entry name" value="Protein kinase-like (PK-like)"/>
    <property type="match status" value="1"/>
</dbReference>
<proteinExistence type="inferred from homology"/>
<keyword evidence="4" id="KW-0808">Transferase</keyword>
<dbReference type="GO" id="GO:0005524">
    <property type="term" value="F:ATP binding"/>
    <property type="evidence" value="ECO:0007669"/>
    <property type="project" value="InterPro"/>
</dbReference>
<protein>
    <submittedName>
        <fullName evidence="4">AarF/ABC1/UbiB kinase family protein</fullName>
    </submittedName>
</protein>
<dbReference type="CDD" id="cd05121">
    <property type="entry name" value="ABC1_ADCK3-like"/>
    <property type="match status" value="1"/>
</dbReference>
<dbReference type="InterPro" id="IPR000719">
    <property type="entry name" value="Prot_kinase_dom"/>
</dbReference>
<dbReference type="EMBL" id="JAELVF020000001">
    <property type="protein sequence ID" value="MBU7597324.1"/>
    <property type="molecule type" value="Genomic_DNA"/>
</dbReference>
<keyword evidence="2" id="KW-0812">Transmembrane</keyword>
<gene>
    <name evidence="4" type="ORF">JGS22_006655</name>
</gene>
<dbReference type="PROSITE" id="PS50011">
    <property type="entry name" value="PROTEIN_KINASE_DOM"/>
    <property type="match status" value="1"/>
</dbReference>
<dbReference type="AlphaFoldDB" id="A0A949JJE2"/>
<organism evidence="4 5">
    <name type="scientific">Streptomyces tardus</name>
    <dbReference type="NCBI Taxonomy" id="2780544"/>
    <lineage>
        <taxon>Bacteria</taxon>
        <taxon>Bacillati</taxon>
        <taxon>Actinomycetota</taxon>
        <taxon>Actinomycetes</taxon>
        <taxon>Kitasatosporales</taxon>
        <taxon>Streptomycetaceae</taxon>
        <taxon>Streptomyces</taxon>
    </lineage>
</organism>
<evidence type="ECO:0000259" key="3">
    <source>
        <dbReference type="PROSITE" id="PS50011"/>
    </source>
</evidence>
<keyword evidence="2" id="KW-0472">Membrane</keyword>
<feature type="transmembrane region" description="Helical" evidence="2">
    <location>
        <begin position="622"/>
        <end position="643"/>
    </location>
</feature>
<accession>A0A949JJE2</accession>
<keyword evidence="4" id="KW-0418">Kinase</keyword>
<dbReference type="InterPro" id="IPR011009">
    <property type="entry name" value="Kinase-like_dom_sf"/>
</dbReference>